<comment type="caution">
    <text evidence="2">The sequence shown here is derived from an EMBL/GenBank/DDBJ whole genome shotgun (WGS) entry which is preliminary data.</text>
</comment>
<dbReference type="Gene3D" id="3.60.10.10">
    <property type="entry name" value="Endonuclease/exonuclease/phosphatase"/>
    <property type="match status" value="1"/>
</dbReference>
<evidence type="ECO:0000259" key="1">
    <source>
        <dbReference type="PROSITE" id="PS50878"/>
    </source>
</evidence>
<evidence type="ECO:0000313" key="3">
    <source>
        <dbReference type="Proteomes" id="UP001431783"/>
    </source>
</evidence>
<evidence type="ECO:0000313" key="2">
    <source>
        <dbReference type="EMBL" id="KAK9877311.1"/>
    </source>
</evidence>
<organism evidence="2 3">
    <name type="scientific">Henosepilachna vigintioctopunctata</name>
    <dbReference type="NCBI Taxonomy" id="420089"/>
    <lineage>
        <taxon>Eukaryota</taxon>
        <taxon>Metazoa</taxon>
        <taxon>Ecdysozoa</taxon>
        <taxon>Arthropoda</taxon>
        <taxon>Hexapoda</taxon>
        <taxon>Insecta</taxon>
        <taxon>Pterygota</taxon>
        <taxon>Neoptera</taxon>
        <taxon>Endopterygota</taxon>
        <taxon>Coleoptera</taxon>
        <taxon>Polyphaga</taxon>
        <taxon>Cucujiformia</taxon>
        <taxon>Coccinelloidea</taxon>
        <taxon>Coccinellidae</taxon>
        <taxon>Epilachninae</taxon>
        <taxon>Epilachnini</taxon>
        <taxon>Henosepilachna</taxon>
    </lineage>
</organism>
<gene>
    <name evidence="2" type="ORF">WA026_017703</name>
</gene>
<feature type="domain" description="Reverse transcriptase" evidence="1">
    <location>
        <begin position="459"/>
        <end position="716"/>
    </location>
</feature>
<protein>
    <recommendedName>
        <fullName evidence="1">Reverse transcriptase domain-containing protein</fullName>
    </recommendedName>
</protein>
<dbReference type="InterPro" id="IPR043502">
    <property type="entry name" value="DNA/RNA_pol_sf"/>
</dbReference>
<dbReference type="EMBL" id="JARQZJ010000041">
    <property type="protein sequence ID" value="KAK9877311.1"/>
    <property type="molecule type" value="Genomic_DNA"/>
</dbReference>
<dbReference type="PANTHER" id="PTHR33332">
    <property type="entry name" value="REVERSE TRANSCRIPTASE DOMAIN-CONTAINING PROTEIN"/>
    <property type="match status" value="1"/>
</dbReference>
<dbReference type="AlphaFoldDB" id="A0AAW1U9D8"/>
<accession>A0AAW1U9D8</accession>
<dbReference type="SUPFAM" id="SSF56219">
    <property type="entry name" value="DNase I-like"/>
    <property type="match status" value="1"/>
</dbReference>
<dbReference type="SUPFAM" id="SSF56672">
    <property type="entry name" value="DNA/RNA polymerases"/>
    <property type="match status" value="1"/>
</dbReference>
<keyword evidence="3" id="KW-1185">Reference proteome</keyword>
<proteinExistence type="predicted"/>
<dbReference type="GO" id="GO:0071897">
    <property type="term" value="P:DNA biosynthetic process"/>
    <property type="evidence" value="ECO:0007669"/>
    <property type="project" value="UniProtKB-ARBA"/>
</dbReference>
<name>A0AAW1U9D8_9CUCU</name>
<dbReference type="InterPro" id="IPR000477">
    <property type="entry name" value="RT_dom"/>
</dbReference>
<reference evidence="2 3" key="1">
    <citation type="submission" date="2023-03" db="EMBL/GenBank/DDBJ databases">
        <title>Genome insight into feeding habits of ladybird beetles.</title>
        <authorList>
            <person name="Li H.-S."/>
            <person name="Huang Y.-H."/>
            <person name="Pang H."/>
        </authorList>
    </citation>
    <scope>NUCLEOTIDE SEQUENCE [LARGE SCALE GENOMIC DNA]</scope>
    <source>
        <strain evidence="2">SYSU_2023b</strain>
        <tissue evidence="2">Whole body</tissue>
    </source>
</reference>
<dbReference type="PROSITE" id="PS50878">
    <property type="entry name" value="RT_POL"/>
    <property type="match status" value="1"/>
</dbReference>
<dbReference type="InterPro" id="IPR036691">
    <property type="entry name" value="Endo/exonu/phosph_ase_sf"/>
</dbReference>
<dbReference type="CDD" id="cd01650">
    <property type="entry name" value="RT_nLTR_like"/>
    <property type="match status" value="1"/>
</dbReference>
<sequence length="781" mass="90120">MRNKIAEIELVMETIKNVPDIMCITEHWMTKDEIQFLNIQGFIVMSNFSREKYIHGGTCILVKEDIKDFEEVPYINEMSIEKEIEGSCIVSRNRKLVIMSIYRTCLGNVQIFFEQLDEILKRIDKEFTKYHIVICGDFNINLLGESQASYDLTDMMGSYNFEQTIKEPSRITKISKTLIDNIFVRNCNYWNNKNLNLLLSDHRAQIISVECNNFQNKKYLVERRLFTECKIQQLFNNLQDTTWQNVLDEMDPDRAYNRFSEILDLHVRIIFPKKRLCTANTTKAWITKGIRISSARKRIIWEELQKCKISCVYYKKYCSILKTVVEQAKIMSNRLYINTAENKIKATWNLVNNITKGKKDINGSILENFPNEDETKVLNKINSHYINVCGKNNVSLYSEPSIEPCVKSIFLNPVMEPEVYGYITRLKNKKSVGSDEIPVNILKNCASLIVTPLTHIMNQILTTGKYPQKLKEALVMPVYKKGDKANIQNYRPVALLSNVGKIFERIIFDKMINFFEKNRVIVEHQYGFRKKKSTINAIYQALVTIIKSLNQNQITAALCLDLSKAFDRVVHEILLAKLEKNGIRGIALELMRSYLIGRTQRVIGRGKNGDMRASESSRVEVGVPQGSILGPLLYIMYTNDLVQLTQSEVIMFADDTSLICKATNESDCEKILQDGLENLIEWYKMNNLELNIEKTKLIVFRKRKENIRLKYQGTQIGEVGSLSFLGIHVDQKLNWKEHIGKVATSIARQCYAIRLVSSTVGLSAALTAYHSYVQSKIRKNV</sequence>
<dbReference type="Proteomes" id="UP001431783">
    <property type="component" value="Unassembled WGS sequence"/>
</dbReference>
<dbReference type="Pfam" id="PF00078">
    <property type="entry name" value="RVT_1"/>
    <property type="match status" value="1"/>
</dbReference>